<protein>
    <recommendedName>
        <fullName evidence="4">Putative HTH-type transcriptional regulatory protein D1868_04370</fullName>
    </recommendedName>
</protein>
<dbReference type="InterPro" id="IPR010982">
    <property type="entry name" value="Lambda_DNA-bd_dom_sf"/>
</dbReference>
<keyword evidence="3 4" id="KW-0804">Transcription</keyword>
<organism evidence="6 7">
    <name type="scientific">Stygiolobus azoricus</name>
    <dbReference type="NCBI Taxonomy" id="41675"/>
    <lineage>
        <taxon>Archaea</taxon>
        <taxon>Thermoproteota</taxon>
        <taxon>Thermoprotei</taxon>
        <taxon>Sulfolobales</taxon>
        <taxon>Sulfolobaceae</taxon>
        <taxon>Stygiolobus</taxon>
    </lineage>
</organism>
<dbReference type="Proteomes" id="UP000423396">
    <property type="component" value="Chromosome"/>
</dbReference>
<name>A0A650CN59_9CREN</name>
<dbReference type="SMART" id="SM00530">
    <property type="entry name" value="HTH_XRE"/>
    <property type="match status" value="1"/>
</dbReference>
<keyword evidence="1 4" id="KW-0805">Transcription regulation</keyword>
<dbReference type="KEGG" id="sazo:D1868_04370"/>
<dbReference type="Pfam" id="PF01381">
    <property type="entry name" value="HTH_3"/>
    <property type="match status" value="1"/>
</dbReference>
<feature type="domain" description="HTH cro/C1-type" evidence="5">
    <location>
        <begin position="135"/>
        <end position="190"/>
    </location>
</feature>
<dbReference type="EMBL" id="CP045483">
    <property type="protein sequence ID" value="QGR19291.1"/>
    <property type="molecule type" value="Genomic_DNA"/>
</dbReference>
<evidence type="ECO:0000256" key="4">
    <source>
        <dbReference type="HAMAP-Rule" id="MF_00584"/>
    </source>
</evidence>
<dbReference type="CDD" id="cd00093">
    <property type="entry name" value="HTH_XRE"/>
    <property type="match status" value="1"/>
</dbReference>
<evidence type="ECO:0000256" key="3">
    <source>
        <dbReference type="ARBA" id="ARBA00023163"/>
    </source>
</evidence>
<dbReference type="PROSITE" id="PS50943">
    <property type="entry name" value="HTH_CROC1"/>
    <property type="match status" value="1"/>
</dbReference>
<dbReference type="Gene3D" id="1.10.260.40">
    <property type="entry name" value="lambda repressor-like DNA-binding domains"/>
    <property type="match status" value="1"/>
</dbReference>
<dbReference type="SUPFAM" id="SSF47413">
    <property type="entry name" value="lambda repressor-like DNA-binding domains"/>
    <property type="match status" value="1"/>
</dbReference>
<dbReference type="AlphaFoldDB" id="A0A650CN59"/>
<evidence type="ECO:0000259" key="5">
    <source>
        <dbReference type="PROSITE" id="PS50943"/>
    </source>
</evidence>
<evidence type="ECO:0000313" key="6">
    <source>
        <dbReference type="EMBL" id="QGR19291.1"/>
    </source>
</evidence>
<dbReference type="InterPro" id="IPR059051">
    <property type="entry name" value="MTH_967_PDDEXK"/>
</dbReference>
<evidence type="ECO:0000256" key="1">
    <source>
        <dbReference type="ARBA" id="ARBA00023015"/>
    </source>
</evidence>
<keyword evidence="2 4" id="KW-0238">DNA-binding</keyword>
<accession>A0A650CN59</accession>
<gene>
    <name evidence="6" type="ORF">D1868_04370</name>
</gene>
<evidence type="ECO:0000313" key="7">
    <source>
        <dbReference type="Proteomes" id="UP000423396"/>
    </source>
</evidence>
<evidence type="ECO:0000256" key="2">
    <source>
        <dbReference type="ARBA" id="ARBA00023125"/>
    </source>
</evidence>
<dbReference type="GO" id="GO:0003677">
    <property type="term" value="F:DNA binding"/>
    <property type="evidence" value="ECO:0007669"/>
    <property type="project" value="UniProtKB-KW"/>
</dbReference>
<keyword evidence="7" id="KW-1185">Reference proteome</keyword>
<dbReference type="InterPro" id="IPR020886">
    <property type="entry name" value="MTH_967-like"/>
</dbReference>
<dbReference type="OrthoDB" id="31424at2157"/>
<dbReference type="GO" id="GO:0003700">
    <property type="term" value="F:DNA-binding transcription factor activity"/>
    <property type="evidence" value="ECO:0007669"/>
    <property type="project" value="UniProtKB-UniRule"/>
</dbReference>
<dbReference type="Pfam" id="PF26553">
    <property type="entry name" value="PDDEXK_19"/>
    <property type="match status" value="1"/>
</dbReference>
<dbReference type="InterPro" id="IPR001387">
    <property type="entry name" value="Cro/C1-type_HTH"/>
</dbReference>
<proteinExistence type="inferred from homology"/>
<reference evidence="6 7" key="1">
    <citation type="submission" date="2019-10" db="EMBL/GenBank/DDBJ databases">
        <title>Genome Sequences from Six Type Strain Members of the Archaeal Family Sulfolobaceae: Acidianus ambivalens, Acidianus infernus, Metallosphaera prunae, Stygiolobus azoricus, Sulfolobus metallicus, and Sulfurisphaera ohwakuensis.</title>
        <authorList>
            <person name="Counts J.A."/>
            <person name="Kelly R.M."/>
        </authorList>
    </citation>
    <scope>NUCLEOTIDE SEQUENCE [LARGE SCALE GENOMIC DNA]</scope>
    <source>
        <strain evidence="6 7">FC6</strain>
    </source>
</reference>
<sequence>MVMKTMSTINEIERVLLRGYYDYSIIHYPEKNKSIDIIARKKSDSTNNSRSFILKVTSSKYVHNNKLVKDLKKMATLSGALPILIDDQVDEEVINDRDKVLVMSSTTFEKVVSGEKIFLLKTRGGIFVKINSKELRKIREEKGMSLGELAEKLGVSRISIYDYEKEDSYVSIDVAEKLVDMFGERILGDIISDFKTEDVKVDDKDLIVRNDKDVTSLLVKKLAGNGYKIVRFNFTTVDLAASRDNRKMFFCIETENVSTSLKKFNEASKLVSKVNGELVVIAKTSKTLKAYEKESFNAYTVEDIDKIENEIN</sequence>
<dbReference type="HAMAP" id="MF_00584">
    <property type="entry name" value="HTH_type_cro_C1"/>
    <property type="match status" value="1"/>
</dbReference>